<dbReference type="InterPro" id="IPR000608">
    <property type="entry name" value="UBC"/>
</dbReference>
<feature type="domain" description="UBC core" evidence="2">
    <location>
        <begin position="1"/>
        <end position="153"/>
    </location>
</feature>
<proteinExistence type="predicted"/>
<dbReference type="SUPFAM" id="SSF54495">
    <property type="entry name" value="UBC-like"/>
    <property type="match status" value="1"/>
</dbReference>
<feature type="compositionally biased region" description="Gly residues" evidence="1">
    <location>
        <begin position="348"/>
        <end position="358"/>
    </location>
</feature>
<dbReference type="Pfam" id="PF00179">
    <property type="entry name" value="UQ_con"/>
    <property type="match status" value="1"/>
</dbReference>
<accession>A0A8C3J894</accession>
<feature type="region of interest" description="Disordered" evidence="1">
    <location>
        <begin position="330"/>
        <end position="358"/>
    </location>
</feature>
<feature type="compositionally biased region" description="Pro residues" evidence="1">
    <location>
        <begin position="173"/>
        <end position="182"/>
    </location>
</feature>
<dbReference type="SMART" id="SM00212">
    <property type="entry name" value="UBCc"/>
    <property type="match status" value="1"/>
</dbReference>
<evidence type="ECO:0000259" key="2">
    <source>
        <dbReference type="PROSITE" id="PS50127"/>
    </source>
</evidence>
<dbReference type="InterPro" id="IPR016135">
    <property type="entry name" value="UBQ-conjugating_enzyme/RWD"/>
</dbReference>
<dbReference type="PROSITE" id="PS50127">
    <property type="entry name" value="UBC_2"/>
    <property type="match status" value="1"/>
</dbReference>
<name>A0A8C3J894_9CHAR</name>
<evidence type="ECO:0000313" key="3">
    <source>
        <dbReference type="Ensembl" id="ENSCPGP00000004741.1"/>
    </source>
</evidence>
<protein>
    <recommendedName>
        <fullName evidence="2">UBC core domain-containing protein</fullName>
    </recommendedName>
</protein>
<evidence type="ECO:0000256" key="1">
    <source>
        <dbReference type="SAM" id="MobiDB-lite"/>
    </source>
</evidence>
<keyword evidence="4" id="KW-1185">Reference proteome</keyword>
<reference evidence="3" key="2">
    <citation type="submission" date="2025-09" db="UniProtKB">
        <authorList>
            <consortium name="Ensembl"/>
        </authorList>
    </citation>
    <scope>IDENTIFICATION</scope>
</reference>
<dbReference type="Gene3D" id="3.10.110.10">
    <property type="entry name" value="Ubiquitin Conjugating Enzyme"/>
    <property type="match status" value="1"/>
</dbReference>
<dbReference type="Ensembl" id="ENSCPGT00000005215.1">
    <property type="protein sequence ID" value="ENSCPGP00000004741.1"/>
    <property type="gene ID" value="ENSCPGG00000003433.1"/>
</dbReference>
<dbReference type="AlphaFoldDB" id="A0A8C3J894"/>
<organism evidence="3 4">
    <name type="scientific">Calidris pygmaea</name>
    <name type="common">Spoon-billed sandpiper</name>
    <dbReference type="NCBI Taxonomy" id="425635"/>
    <lineage>
        <taxon>Eukaryota</taxon>
        <taxon>Metazoa</taxon>
        <taxon>Chordata</taxon>
        <taxon>Craniata</taxon>
        <taxon>Vertebrata</taxon>
        <taxon>Euteleostomi</taxon>
        <taxon>Archelosauria</taxon>
        <taxon>Archosauria</taxon>
        <taxon>Dinosauria</taxon>
        <taxon>Saurischia</taxon>
        <taxon>Theropoda</taxon>
        <taxon>Coelurosauria</taxon>
        <taxon>Aves</taxon>
        <taxon>Neognathae</taxon>
        <taxon>Neoaves</taxon>
        <taxon>Charadriiformes</taxon>
        <taxon>Scolopacidae</taxon>
        <taxon>Calidris</taxon>
    </lineage>
</organism>
<feature type="region of interest" description="Disordered" evidence="1">
    <location>
        <begin position="154"/>
        <end position="188"/>
    </location>
</feature>
<dbReference type="PANTHER" id="PTHR24068">
    <property type="entry name" value="UBIQUITIN-CONJUGATING ENZYME E2"/>
    <property type="match status" value="1"/>
</dbReference>
<sequence>MAARITKELEEARRWDGARELRPLGGNVLRWGGLLLPNNPPYNTGAFRFELTFSPHHPLAPPRATLCTSIYHPGVDRQGNICQPLTSPEHWEPTTRAVQGGQRGVRDGGHGRGGLPPLTPPLPPQCCRICCSCWRARTPSGCCGRIWPGSSRTTPRISCARQRSTPAAMPSPAMAPPPPETPRPGAGPGIAPSSGLGHLFLSLHILINFLTLQVWPSDASWGWGGQREELPPPGHPGGVPPSLPVPSAMAAGPCQGCVLPPLLAPAAPQILAWCWCPCAYMSPLEGQGHHSRAPPLLLGVGRVGAMGDSPVLGLAEVWLVVAPRCPGQHWQHRGCSQPPPPSDAPGGDSLGRGHGWDG</sequence>
<feature type="compositionally biased region" description="Low complexity" evidence="1">
    <location>
        <begin position="163"/>
        <end position="172"/>
    </location>
</feature>
<reference evidence="3" key="1">
    <citation type="submission" date="2025-08" db="UniProtKB">
        <authorList>
            <consortium name="Ensembl"/>
        </authorList>
    </citation>
    <scope>IDENTIFICATION</scope>
</reference>
<dbReference type="Proteomes" id="UP000694419">
    <property type="component" value="Unplaced"/>
</dbReference>
<evidence type="ECO:0000313" key="4">
    <source>
        <dbReference type="Proteomes" id="UP000694419"/>
    </source>
</evidence>